<reference evidence="1 2" key="1">
    <citation type="submission" date="2019-01" db="EMBL/GenBank/DDBJ databases">
        <title>Chengkuizengella sp. nov., isolated from deep-sea sediment of East Pacific Ocean.</title>
        <authorList>
            <person name="Yang J."/>
            <person name="Lai Q."/>
            <person name="Shao Z."/>
        </authorList>
    </citation>
    <scope>NUCLEOTIDE SEQUENCE [LARGE SCALE GENOMIC DNA]</scope>
    <source>
        <strain evidence="1 2">YPA3-1-1</strain>
    </source>
</reference>
<dbReference type="AlphaFoldDB" id="A0A6N9Q6M7"/>
<protein>
    <submittedName>
        <fullName evidence="1">Uncharacterized protein</fullName>
    </submittedName>
</protein>
<evidence type="ECO:0000313" key="2">
    <source>
        <dbReference type="Proteomes" id="UP000448943"/>
    </source>
</evidence>
<dbReference type="EMBL" id="SIJB01000032">
    <property type="protein sequence ID" value="NBI30516.1"/>
    <property type="molecule type" value="Genomic_DNA"/>
</dbReference>
<dbReference type="OrthoDB" id="7866286at2"/>
<accession>A0A6N9Q6M7</accession>
<evidence type="ECO:0000313" key="1">
    <source>
        <dbReference type="EMBL" id="NBI30516.1"/>
    </source>
</evidence>
<name>A0A6N9Q6M7_9BACL</name>
<dbReference type="RefSeq" id="WP_160647321.1">
    <property type="nucleotide sequence ID" value="NZ_SIJB01000032.1"/>
</dbReference>
<proteinExistence type="predicted"/>
<dbReference type="SUPFAM" id="SSF48371">
    <property type="entry name" value="ARM repeat"/>
    <property type="match status" value="1"/>
</dbReference>
<organism evidence="1 2">
    <name type="scientific">Chengkuizengella marina</name>
    <dbReference type="NCBI Taxonomy" id="2507566"/>
    <lineage>
        <taxon>Bacteria</taxon>
        <taxon>Bacillati</taxon>
        <taxon>Bacillota</taxon>
        <taxon>Bacilli</taxon>
        <taxon>Bacillales</taxon>
        <taxon>Paenibacillaceae</taxon>
        <taxon>Chengkuizengella</taxon>
    </lineage>
</organism>
<dbReference type="InterPro" id="IPR016024">
    <property type="entry name" value="ARM-type_fold"/>
</dbReference>
<dbReference type="Proteomes" id="UP000448943">
    <property type="component" value="Unassembled WGS sequence"/>
</dbReference>
<dbReference type="InterPro" id="IPR042236">
    <property type="entry name" value="PI3K_accessory_sf"/>
</dbReference>
<sequence>MDTPQELIDEFVDASVRYGEALEIGDFNQTIIERANIYKIREYVNGSEYVDEFKKLLDHSNDYVRYKTAFCIMPFEPDKAREIIKELSQKSGFWEIGQK</sequence>
<gene>
    <name evidence="1" type="ORF">ERL59_16325</name>
</gene>
<dbReference type="Gene3D" id="1.25.40.70">
    <property type="entry name" value="Phosphatidylinositol 3-kinase, accessory domain (PIK)"/>
    <property type="match status" value="1"/>
</dbReference>
<keyword evidence="2" id="KW-1185">Reference proteome</keyword>
<comment type="caution">
    <text evidence="1">The sequence shown here is derived from an EMBL/GenBank/DDBJ whole genome shotgun (WGS) entry which is preliminary data.</text>
</comment>